<comment type="function">
    <text evidence="3">Required for formate dehydrogenase (FDH) activity. Acts as a sulfur carrier protein that transfers sulfur from IscS to the molybdenum cofactor prior to its insertion into FDH.</text>
</comment>
<dbReference type="PANTHER" id="PTHR30592">
    <property type="entry name" value="FORMATE DEHYDROGENASE"/>
    <property type="match status" value="1"/>
</dbReference>
<dbReference type="GO" id="GO:0006777">
    <property type="term" value="P:Mo-molybdopterin cofactor biosynthetic process"/>
    <property type="evidence" value="ECO:0007669"/>
    <property type="project" value="UniProtKB-UniRule"/>
</dbReference>
<dbReference type="PIRSF" id="PIRSF015626">
    <property type="entry name" value="FdhD"/>
    <property type="match status" value="1"/>
</dbReference>
<keyword evidence="1 3" id="KW-0963">Cytoplasm</keyword>
<gene>
    <name evidence="3 4" type="primary">fdhD</name>
    <name evidence="4" type="ORF">EOD73_11100</name>
</gene>
<dbReference type="AlphaFoldDB" id="A0A437LH15"/>
<comment type="subcellular location">
    <subcellularLocation>
        <location evidence="3">Cytoplasm</location>
    </subcellularLocation>
</comment>
<dbReference type="InterPro" id="IPR016193">
    <property type="entry name" value="Cytidine_deaminase-like"/>
</dbReference>
<keyword evidence="4" id="KW-0808">Transferase</keyword>
<dbReference type="HAMAP" id="MF_00187">
    <property type="entry name" value="FdhD"/>
    <property type="match status" value="1"/>
</dbReference>
<dbReference type="OrthoDB" id="3197277at2"/>
<dbReference type="GO" id="GO:0005737">
    <property type="term" value="C:cytoplasm"/>
    <property type="evidence" value="ECO:0007669"/>
    <property type="project" value="UniProtKB-SubCell"/>
</dbReference>
<sequence>MSAPDWAAPPPEAYAQGWSSVHAERHEGHAPEVGLEPVVEEAPVTLVFNAQHAQVLMATPLDVEALALGFCLSEGLIERADELVDPLQALPAGAGLSVLVTLPPQRLAPLHARLRQGAAVGACGLCGLPDQAAALALPSPRTITTAPPSAEAIARALQALPAAQPLNQRTGAAHAAALAAPDGRLLAVMEDVSRHCALDKLIGHAARVDLPLRDGFVLMSSRASFELVQKAAHVGVPALVTVSAPTGLALRAAQQAGLHLMGFAREGRVTAYGERQR</sequence>
<evidence type="ECO:0000256" key="2">
    <source>
        <dbReference type="ARBA" id="ARBA00023150"/>
    </source>
</evidence>
<dbReference type="GO" id="GO:0016783">
    <property type="term" value="F:sulfurtransferase activity"/>
    <property type="evidence" value="ECO:0007669"/>
    <property type="project" value="InterPro"/>
</dbReference>
<reference evidence="4 5" key="1">
    <citation type="submission" date="2019-01" db="EMBL/GenBank/DDBJ databases">
        <authorList>
            <person name="Chen W.-M."/>
        </authorList>
    </citation>
    <scope>NUCLEOTIDE SEQUENCE [LARGE SCALE GENOMIC DNA]</scope>
    <source>
        <strain evidence="4 5">CCP-18</strain>
    </source>
</reference>
<comment type="caution">
    <text evidence="4">The sequence shown here is derived from an EMBL/GenBank/DDBJ whole genome shotgun (WGS) entry which is preliminary data.</text>
</comment>
<dbReference type="PANTHER" id="PTHR30592:SF1">
    <property type="entry name" value="SULFUR CARRIER PROTEIN FDHD"/>
    <property type="match status" value="1"/>
</dbReference>
<dbReference type="RefSeq" id="WP_127683078.1">
    <property type="nucleotide sequence ID" value="NZ_SACM01000003.1"/>
</dbReference>
<proteinExistence type="inferred from homology"/>
<feature type="binding site" evidence="3">
    <location>
        <begin position="263"/>
        <end position="268"/>
    </location>
    <ligand>
        <name>Mo-bis(molybdopterin guanine dinucleotide)</name>
        <dbReference type="ChEBI" id="CHEBI:60539"/>
    </ligand>
</feature>
<evidence type="ECO:0000256" key="3">
    <source>
        <dbReference type="HAMAP-Rule" id="MF_00187"/>
    </source>
</evidence>
<evidence type="ECO:0000256" key="1">
    <source>
        <dbReference type="ARBA" id="ARBA00022490"/>
    </source>
</evidence>
<name>A0A437LH15_9BURK</name>
<dbReference type="NCBIfam" id="TIGR00129">
    <property type="entry name" value="fdhD_narQ"/>
    <property type="match status" value="1"/>
</dbReference>
<dbReference type="Gene3D" id="3.10.20.10">
    <property type="match status" value="1"/>
</dbReference>
<feature type="active site" description="Cysteine persulfide intermediate" evidence="3">
    <location>
        <position position="123"/>
    </location>
</feature>
<comment type="similarity">
    <text evidence="3">Belongs to the FdhD family.</text>
</comment>
<dbReference type="Proteomes" id="UP000288587">
    <property type="component" value="Unassembled WGS sequence"/>
</dbReference>
<evidence type="ECO:0000313" key="4">
    <source>
        <dbReference type="EMBL" id="RVT84678.1"/>
    </source>
</evidence>
<keyword evidence="2 3" id="KW-0501">Molybdenum cofactor biosynthesis</keyword>
<dbReference type="GO" id="GO:0097163">
    <property type="term" value="F:sulfur carrier activity"/>
    <property type="evidence" value="ECO:0007669"/>
    <property type="project" value="UniProtKB-UniRule"/>
</dbReference>
<evidence type="ECO:0000313" key="5">
    <source>
        <dbReference type="Proteomes" id="UP000288587"/>
    </source>
</evidence>
<dbReference type="InterPro" id="IPR003786">
    <property type="entry name" value="FdhD"/>
</dbReference>
<dbReference type="Gene3D" id="3.40.140.10">
    <property type="entry name" value="Cytidine Deaminase, domain 2"/>
    <property type="match status" value="1"/>
</dbReference>
<organism evidence="4 5">
    <name type="scientific">Inhella crocodyli</name>
    <dbReference type="NCBI Taxonomy" id="2499851"/>
    <lineage>
        <taxon>Bacteria</taxon>
        <taxon>Pseudomonadati</taxon>
        <taxon>Pseudomonadota</taxon>
        <taxon>Betaproteobacteria</taxon>
        <taxon>Burkholderiales</taxon>
        <taxon>Sphaerotilaceae</taxon>
        <taxon>Inhella</taxon>
    </lineage>
</organism>
<accession>A0A437LH15</accession>
<dbReference type="Pfam" id="PF02634">
    <property type="entry name" value="FdhD-NarQ"/>
    <property type="match status" value="1"/>
</dbReference>
<dbReference type="SUPFAM" id="SSF53927">
    <property type="entry name" value="Cytidine deaminase-like"/>
    <property type="match status" value="1"/>
</dbReference>
<dbReference type="EMBL" id="SACM01000003">
    <property type="protein sequence ID" value="RVT84678.1"/>
    <property type="molecule type" value="Genomic_DNA"/>
</dbReference>
<protein>
    <recommendedName>
        <fullName evidence="3">Sulfur carrier protein FdhD</fullName>
    </recommendedName>
</protein>
<keyword evidence="5" id="KW-1185">Reference proteome</keyword>